<reference evidence="2 3" key="1">
    <citation type="journal article" date="2015" name="Biotechnol. Bioeng.">
        <title>Genome sequence and phenotypic characterization of Caulobacter segnis.</title>
        <authorList>
            <person name="Patel S."/>
            <person name="Fletcher B."/>
            <person name="Scott D.C."/>
            <person name="Ely B."/>
        </authorList>
    </citation>
    <scope>NUCLEOTIDE SEQUENCE [LARGE SCALE GENOMIC DNA]</scope>
    <source>
        <strain evidence="2 3">ERI-2</strain>
    </source>
</reference>
<comment type="caution">
    <text evidence="2">The sequence shown here is derived from an EMBL/GenBank/DDBJ whole genome shotgun (WGS) entry which is preliminary data.</text>
</comment>
<name>A0A166QYY4_9CLOT</name>
<dbReference type="GO" id="GO:0004853">
    <property type="term" value="F:uroporphyrinogen decarboxylase activity"/>
    <property type="evidence" value="ECO:0007669"/>
    <property type="project" value="UniProtKB-EC"/>
</dbReference>
<dbReference type="AlphaFoldDB" id="A0A166QYY4"/>
<dbReference type="PANTHER" id="PTHR47099">
    <property type="entry name" value="METHYLCOBAMIDE:COM METHYLTRANSFERASE MTBA"/>
    <property type="match status" value="1"/>
</dbReference>
<dbReference type="InterPro" id="IPR038071">
    <property type="entry name" value="UROD/MetE-like_sf"/>
</dbReference>
<protein>
    <submittedName>
        <fullName evidence="2">Uroporphyrinogen decarboxylase</fullName>
        <ecNumber evidence="2">4.1.1.37</ecNumber>
    </submittedName>
</protein>
<dbReference type="PANTHER" id="PTHR47099:SF1">
    <property type="entry name" value="METHYLCOBAMIDE:COM METHYLTRANSFERASE MTBA"/>
    <property type="match status" value="1"/>
</dbReference>
<dbReference type="EMBL" id="LITT01000011">
    <property type="protein sequence ID" value="OAA90510.1"/>
    <property type="molecule type" value="Genomic_DNA"/>
</dbReference>
<evidence type="ECO:0000313" key="2">
    <source>
        <dbReference type="EMBL" id="OAA90510.1"/>
    </source>
</evidence>
<dbReference type="Gene3D" id="3.20.20.210">
    <property type="match status" value="1"/>
</dbReference>
<dbReference type="CDD" id="cd03465">
    <property type="entry name" value="URO-D_like"/>
    <property type="match status" value="1"/>
</dbReference>
<feature type="domain" description="Uroporphyrinogen decarboxylase (URO-D)" evidence="1">
    <location>
        <begin position="11"/>
        <end position="347"/>
    </location>
</feature>
<organism evidence="2 3">
    <name type="scientific">Clostridium ljungdahlii</name>
    <dbReference type="NCBI Taxonomy" id="1538"/>
    <lineage>
        <taxon>Bacteria</taxon>
        <taxon>Bacillati</taxon>
        <taxon>Bacillota</taxon>
        <taxon>Clostridia</taxon>
        <taxon>Eubacteriales</taxon>
        <taxon>Clostridiaceae</taxon>
        <taxon>Clostridium</taxon>
    </lineage>
</organism>
<dbReference type="OrthoDB" id="9780425at2"/>
<dbReference type="RefSeq" id="WP_063554950.1">
    <property type="nucleotide sequence ID" value="NZ_LITT01000011.1"/>
</dbReference>
<dbReference type="InterPro" id="IPR000257">
    <property type="entry name" value="Uroporphyrinogen_deCOase"/>
</dbReference>
<dbReference type="EC" id="4.1.1.37" evidence="2"/>
<dbReference type="SUPFAM" id="SSF51726">
    <property type="entry name" value="UROD/MetE-like"/>
    <property type="match status" value="1"/>
</dbReference>
<evidence type="ECO:0000259" key="1">
    <source>
        <dbReference type="Pfam" id="PF01208"/>
    </source>
</evidence>
<accession>A0A166QYY4</accession>
<dbReference type="Pfam" id="PF01208">
    <property type="entry name" value="URO-D"/>
    <property type="match status" value="1"/>
</dbReference>
<dbReference type="PATRIC" id="fig|1538.10.peg.321"/>
<sequence length="358" mass="39288">MSEFLLKDEMTPKERVEAMISGRPFDRVPCNIFIGDHAANIIGVKVSDLNFFSEKVLEGQLAANEKYGIESTGIGPGLAGIAEALGSKLFFPDHGAPYVSQYAINNVSDLEKLSVPDPVKGGRFSFVLESAEKLVDKLGKEIPVSVEVPGPFTTAGNLMRIEKFLRDTRKNPEFAHRILRLATDTTIAFIKEAAKLDVSMGIAEPSASGTLISYNMFKEFALPYLKEIVDTIKSLGKGSAYLHICGNTKKIWTLMADTGAESLSLDDVIDLEEAKKTVGDRVVLIGNVKPTETMYLGKPEDVERDAKECLRKAYDNPKGYVLALGCGFPIDTPPENIHALREAAKKYGKYPYQPELFS</sequence>
<keyword evidence="2" id="KW-0456">Lyase</keyword>
<gene>
    <name evidence="2" type="primary">hemE_1</name>
    <name evidence="2" type="ORF">WY13_01414</name>
</gene>
<dbReference type="InterPro" id="IPR052024">
    <property type="entry name" value="Methanogen_methyltrans"/>
</dbReference>
<evidence type="ECO:0000313" key="3">
    <source>
        <dbReference type="Proteomes" id="UP000077407"/>
    </source>
</evidence>
<dbReference type="GO" id="GO:0006779">
    <property type="term" value="P:porphyrin-containing compound biosynthetic process"/>
    <property type="evidence" value="ECO:0007669"/>
    <property type="project" value="InterPro"/>
</dbReference>
<dbReference type="Proteomes" id="UP000077407">
    <property type="component" value="Unassembled WGS sequence"/>
</dbReference>
<proteinExistence type="predicted"/>